<accession>A0A7C1NYD2</accession>
<proteinExistence type="inferred from homology"/>
<dbReference type="PANTHER" id="PTHR42978:SF6">
    <property type="entry name" value="QUORUM-QUENCHING LACTONASE YTNP-RELATED"/>
    <property type="match status" value="1"/>
</dbReference>
<reference evidence="7" key="1">
    <citation type="journal article" date="2020" name="mSystems">
        <title>Genome- and Community-Level Interaction Insights into Carbon Utilization and Element Cycling Functions of Hydrothermarchaeota in Hydrothermal Sediment.</title>
        <authorList>
            <person name="Zhou Z."/>
            <person name="Liu Y."/>
            <person name="Xu W."/>
            <person name="Pan J."/>
            <person name="Luo Z.H."/>
            <person name="Li M."/>
        </authorList>
    </citation>
    <scope>NUCLEOTIDE SEQUENCE [LARGE SCALE GENOMIC DNA]</scope>
    <source>
        <strain evidence="7">SpSt-243</strain>
    </source>
</reference>
<dbReference type="AlphaFoldDB" id="A0A7C1NYD2"/>
<evidence type="ECO:0000256" key="2">
    <source>
        <dbReference type="ARBA" id="ARBA00022723"/>
    </source>
</evidence>
<dbReference type="InterPro" id="IPR036866">
    <property type="entry name" value="RibonucZ/Hydroxyglut_hydro"/>
</dbReference>
<name>A0A7C1NYD2_9HYPH</name>
<dbReference type="Pfam" id="PF00753">
    <property type="entry name" value="Lactamase_B"/>
    <property type="match status" value="1"/>
</dbReference>
<feature type="domain" description="Metallo-beta-lactamase" evidence="6">
    <location>
        <begin position="93"/>
        <end position="298"/>
    </location>
</feature>
<keyword evidence="2" id="KW-0479">Metal-binding</keyword>
<dbReference type="GO" id="GO:0016787">
    <property type="term" value="F:hydrolase activity"/>
    <property type="evidence" value="ECO:0007669"/>
    <property type="project" value="UniProtKB-KW"/>
</dbReference>
<evidence type="ECO:0000259" key="6">
    <source>
        <dbReference type="SMART" id="SM00849"/>
    </source>
</evidence>
<evidence type="ECO:0000256" key="5">
    <source>
        <dbReference type="SAM" id="SignalP"/>
    </source>
</evidence>
<dbReference type="GO" id="GO:0046872">
    <property type="term" value="F:metal ion binding"/>
    <property type="evidence" value="ECO:0007669"/>
    <property type="project" value="UniProtKB-KW"/>
</dbReference>
<dbReference type="EMBL" id="DSKI01000474">
    <property type="protein sequence ID" value="HEB43853.1"/>
    <property type="molecule type" value="Genomic_DNA"/>
</dbReference>
<comment type="similarity">
    <text evidence="1">Belongs to the metallo-beta-lactamase superfamily.</text>
</comment>
<organism evidence="7">
    <name type="scientific">Agrobacterium albertimagni</name>
    <dbReference type="NCBI Taxonomy" id="147266"/>
    <lineage>
        <taxon>Bacteria</taxon>
        <taxon>Pseudomonadati</taxon>
        <taxon>Pseudomonadota</taxon>
        <taxon>Alphaproteobacteria</taxon>
        <taxon>Hyphomicrobiales</taxon>
        <taxon>Rhizobiaceae</taxon>
        <taxon>Rhizobium/Agrobacterium group</taxon>
        <taxon>Agrobacterium</taxon>
    </lineage>
</organism>
<dbReference type="NCBIfam" id="TIGR01409">
    <property type="entry name" value="TAT_signal_seq"/>
    <property type="match status" value="1"/>
</dbReference>
<feature type="signal peptide" evidence="5">
    <location>
        <begin position="1"/>
        <end position="31"/>
    </location>
</feature>
<evidence type="ECO:0000313" key="7">
    <source>
        <dbReference type="EMBL" id="HEB43853.1"/>
    </source>
</evidence>
<dbReference type="SUPFAM" id="SSF56281">
    <property type="entry name" value="Metallo-hydrolase/oxidoreductase"/>
    <property type="match status" value="1"/>
</dbReference>
<evidence type="ECO:0000256" key="4">
    <source>
        <dbReference type="ARBA" id="ARBA00022833"/>
    </source>
</evidence>
<dbReference type="InterPro" id="IPR051013">
    <property type="entry name" value="MBL_superfamily_lactonases"/>
</dbReference>
<dbReference type="PANTHER" id="PTHR42978">
    <property type="entry name" value="QUORUM-QUENCHING LACTONASE YTNP-RELATED-RELATED"/>
    <property type="match status" value="1"/>
</dbReference>
<dbReference type="InterPro" id="IPR006311">
    <property type="entry name" value="TAT_signal"/>
</dbReference>
<keyword evidence="5" id="KW-0732">Signal</keyword>
<sequence>MNNVTRRNVLKGASTLAAVAAVATVPSLAFAAAPRQHFQAPGFYRMALGDLEITALLDGTLPLPLPEMYRDVTAEDAARLLRGAHRDIPTDTSVNAFLVNDGEQLVLIDAGTGAYLGPEAGHLLKNLEASGYTASQIDHVILTHVHTDHSGGLIKDGEILFENAVLHVPERELQFWLKTKPEARPDGLNPQLFKEAEECLRPYLQRGRLETFADDGEVIAGFRSILRPGHTPGHSSIVVQGGGRTLVFWGDITHGDIVQFEQPEVTIEFDVDRPTAVQSRRKAFTESVAEGYLVAGAHIAFPGIGHVLQDGGHFDWMPVNYSDGEGGLIR</sequence>
<keyword evidence="4" id="KW-0862">Zinc</keyword>
<protein>
    <submittedName>
        <fullName evidence="7">MBL fold metallo-hydrolase</fullName>
    </submittedName>
</protein>
<dbReference type="PROSITE" id="PS51318">
    <property type="entry name" value="TAT"/>
    <property type="match status" value="1"/>
</dbReference>
<evidence type="ECO:0000256" key="1">
    <source>
        <dbReference type="ARBA" id="ARBA00007749"/>
    </source>
</evidence>
<gene>
    <name evidence="7" type="ORF">ENP70_09195</name>
</gene>
<dbReference type="SMART" id="SM00849">
    <property type="entry name" value="Lactamase_B"/>
    <property type="match status" value="1"/>
</dbReference>
<keyword evidence="3 7" id="KW-0378">Hydrolase</keyword>
<comment type="caution">
    <text evidence="7">The sequence shown here is derived from an EMBL/GenBank/DDBJ whole genome shotgun (WGS) entry which is preliminary data.</text>
</comment>
<dbReference type="Gene3D" id="3.60.15.10">
    <property type="entry name" value="Ribonuclease Z/Hydroxyacylglutathione hydrolase-like"/>
    <property type="match status" value="1"/>
</dbReference>
<evidence type="ECO:0000256" key="3">
    <source>
        <dbReference type="ARBA" id="ARBA00022801"/>
    </source>
</evidence>
<feature type="chain" id="PRO_5027609129" evidence="5">
    <location>
        <begin position="32"/>
        <end position="330"/>
    </location>
</feature>
<dbReference type="CDD" id="cd07720">
    <property type="entry name" value="OPHC2-like_MBL-fold"/>
    <property type="match status" value="1"/>
</dbReference>
<dbReference type="InterPro" id="IPR001279">
    <property type="entry name" value="Metallo-B-lactamas"/>
</dbReference>
<dbReference type="InterPro" id="IPR019546">
    <property type="entry name" value="TAT_signal_bac_arc"/>
</dbReference>